<keyword evidence="4 9" id="KW-0378">Hydrolase</keyword>
<dbReference type="Gene3D" id="3.20.20.80">
    <property type="entry name" value="Glycosidases"/>
    <property type="match status" value="1"/>
</dbReference>
<organism evidence="9 10">
    <name type="scientific">Rosa chinensis</name>
    <name type="common">China rose</name>
    <dbReference type="NCBI Taxonomy" id="74649"/>
    <lineage>
        <taxon>Eukaryota</taxon>
        <taxon>Viridiplantae</taxon>
        <taxon>Streptophyta</taxon>
        <taxon>Embryophyta</taxon>
        <taxon>Tracheophyta</taxon>
        <taxon>Spermatophyta</taxon>
        <taxon>Magnoliopsida</taxon>
        <taxon>eudicotyledons</taxon>
        <taxon>Gunneridae</taxon>
        <taxon>Pentapetalae</taxon>
        <taxon>rosids</taxon>
        <taxon>fabids</taxon>
        <taxon>Rosales</taxon>
        <taxon>Rosaceae</taxon>
        <taxon>Rosoideae</taxon>
        <taxon>Rosoideae incertae sedis</taxon>
        <taxon>Rosa</taxon>
    </lineage>
</organism>
<sequence length="87" mass="9675">MHAYPYFAYTADPLNVQLDYALFRAPYPVVQDSSLANYNMFDATVDAFYSAIEKAGKPDVNIIVSKSGWPSAGNGNLTTLELDRTYK</sequence>
<dbReference type="InterPro" id="IPR017853">
    <property type="entry name" value="GH"/>
</dbReference>
<proteinExistence type="inferred from homology"/>
<keyword evidence="10" id="KW-1185">Reference proteome</keyword>
<dbReference type="GO" id="GO:0005975">
    <property type="term" value="P:carbohydrate metabolic process"/>
    <property type="evidence" value="ECO:0007669"/>
    <property type="project" value="InterPro"/>
</dbReference>
<dbReference type="EMBL" id="PDCK01000042">
    <property type="protein sequence ID" value="PRQ41058.1"/>
    <property type="molecule type" value="Genomic_DNA"/>
</dbReference>
<dbReference type="STRING" id="74649.A0A2P6R3R9"/>
<dbReference type="InterPro" id="IPR000490">
    <property type="entry name" value="Glyco_hydro_17"/>
</dbReference>
<evidence type="ECO:0000256" key="5">
    <source>
        <dbReference type="ARBA" id="ARBA00023295"/>
    </source>
</evidence>
<evidence type="ECO:0000256" key="2">
    <source>
        <dbReference type="ARBA" id="ARBA00008773"/>
    </source>
</evidence>
<gene>
    <name evidence="9" type="ORF">RchiOBHm_Chr4g0442841</name>
</gene>
<name>A0A2P6R3R9_ROSCH</name>
<reference evidence="9 10" key="1">
    <citation type="journal article" date="2018" name="Nat. Genet.">
        <title>The Rosa genome provides new insights in the design of modern roses.</title>
        <authorList>
            <person name="Bendahmane M."/>
        </authorList>
    </citation>
    <scope>NUCLEOTIDE SEQUENCE [LARGE SCALE GENOMIC DNA]</scope>
    <source>
        <strain evidence="10">cv. Old Blush</strain>
    </source>
</reference>
<evidence type="ECO:0000256" key="8">
    <source>
        <dbReference type="RuleBase" id="RU004335"/>
    </source>
</evidence>
<comment type="caution">
    <text evidence="9">The sequence shown here is derived from an EMBL/GenBank/DDBJ whole genome shotgun (WGS) entry which is preliminary data.</text>
</comment>
<dbReference type="OMA" id="YFAYTAD"/>
<evidence type="ECO:0000256" key="7">
    <source>
        <dbReference type="ARBA" id="ARBA00033417"/>
    </source>
</evidence>
<evidence type="ECO:0000313" key="9">
    <source>
        <dbReference type="EMBL" id="PRQ41058.1"/>
    </source>
</evidence>
<evidence type="ECO:0000256" key="4">
    <source>
        <dbReference type="ARBA" id="ARBA00022801"/>
    </source>
</evidence>
<dbReference type="Gramene" id="PRQ41058">
    <property type="protein sequence ID" value="PRQ41058"/>
    <property type="gene ID" value="RchiOBHm_Chr4g0442841"/>
</dbReference>
<dbReference type="PANTHER" id="PTHR32227">
    <property type="entry name" value="GLUCAN ENDO-1,3-BETA-GLUCOSIDASE BG1-RELATED-RELATED"/>
    <property type="match status" value="1"/>
</dbReference>
<dbReference type="GO" id="GO:0042973">
    <property type="term" value="F:glucan endo-1,3-beta-D-glucosidase activity"/>
    <property type="evidence" value="ECO:0007669"/>
    <property type="project" value="UniProtKB-EC"/>
</dbReference>
<dbReference type="EC" id="3.2.1.39" evidence="3"/>
<evidence type="ECO:0000256" key="3">
    <source>
        <dbReference type="ARBA" id="ARBA00012780"/>
    </source>
</evidence>
<evidence type="ECO:0000256" key="1">
    <source>
        <dbReference type="ARBA" id="ARBA00000382"/>
    </source>
</evidence>
<protein>
    <recommendedName>
        <fullName evidence="3">glucan endo-1,3-beta-D-glucosidase</fullName>
        <ecNumber evidence="3">3.2.1.39</ecNumber>
    </recommendedName>
    <alternativeName>
        <fullName evidence="6">(1-&gt;3)-beta-glucan endohydrolase</fullName>
    </alternativeName>
    <alternativeName>
        <fullName evidence="7">Beta-1,3-endoglucanase</fullName>
    </alternativeName>
</protein>
<keyword evidence="5 9" id="KW-0326">Glycosidase</keyword>
<evidence type="ECO:0000313" key="10">
    <source>
        <dbReference type="Proteomes" id="UP000238479"/>
    </source>
</evidence>
<evidence type="ECO:0000256" key="6">
    <source>
        <dbReference type="ARBA" id="ARBA00033335"/>
    </source>
</evidence>
<dbReference type="Pfam" id="PF00332">
    <property type="entry name" value="Glyco_hydro_17"/>
    <property type="match status" value="1"/>
</dbReference>
<comment type="similarity">
    <text evidence="2 8">Belongs to the glycosyl hydrolase 17 family.</text>
</comment>
<dbReference type="InterPro" id="IPR044965">
    <property type="entry name" value="Glyco_hydro_17_plant"/>
</dbReference>
<dbReference type="Proteomes" id="UP000238479">
    <property type="component" value="Chromosome 4"/>
</dbReference>
<dbReference type="AlphaFoldDB" id="A0A2P6R3R9"/>
<dbReference type="SUPFAM" id="SSF51445">
    <property type="entry name" value="(Trans)glycosidases"/>
    <property type="match status" value="1"/>
</dbReference>
<accession>A0A2P6R3R9</accession>
<comment type="catalytic activity">
    <reaction evidence="1">
        <text>Hydrolysis of (1-&gt;3)-beta-D-glucosidic linkages in (1-&gt;3)-beta-D-glucans.</text>
        <dbReference type="EC" id="3.2.1.39"/>
    </reaction>
</comment>